<dbReference type="AlphaFoldDB" id="A0A2P1PXI3"/>
<dbReference type="RefSeq" id="WP_106893480.1">
    <property type="nucleotide sequence ID" value="NZ_CP027860.1"/>
</dbReference>
<proteinExistence type="predicted"/>
<accession>A0A2P1PXI3</accession>
<dbReference type="Pfam" id="PF06258">
    <property type="entry name" value="Mito_fiss_Elm1"/>
    <property type="match status" value="1"/>
</dbReference>
<dbReference type="EMBL" id="CP027860">
    <property type="protein sequence ID" value="AVP99563.1"/>
    <property type="molecule type" value="Genomic_DNA"/>
</dbReference>
<dbReference type="Proteomes" id="UP000241074">
    <property type="component" value="Chromosome"/>
</dbReference>
<organism evidence="1 2">
    <name type="scientific">Ahniella affigens</name>
    <dbReference type="NCBI Taxonomy" id="2021234"/>
    <lineage>
        <taxon>Bacteria</taxon>
        <taxon>Pseudomonadati</taxon>
        <taxon>Pseudomonadota</taxon>
        <taxon>Gammaproteobacteria</taxon>
        <taxon>Lysobacterales</taxon>
        <taxon>Rhodanobacteraceae</taxon>
        <taxon>Ahniella</taxon>
    </lineage>
</organism>
<dbReference type="PANTHER" id="PTHR33986">
    <property type="entry name" value="OS02G0535700 PROTEIN"/>
    <property type="match status" value="1"/>
</dbReference>
<dbReference type="InterPro" id="IPR009367">
    <property type="entry name" value="Elm1-like"/>
</dbReference>
<dbReference type="PANTHER" id="PTHR33986:SF15">
    <property type="entry name" value="MITOCHONDRIAL FISSION PROTEIN ELM1"/>
    <property type="match status" value="1"/>
</dbReference>
<dbReference type="OrthoDB" id="272235at2"/>
<reference evidence="1 2" key="2">
    <citation type="submission" date="2018-03" db="EMBL/GenBank/DDBJ databases">
        <authorList>
            <person name="Keele B.F."/>
        </authorList>
    </citation>
    <scope>NUCLEOTIDE SEQUENCE [LARGE SCALE GENOMIC DNA]</scope>
    <source>
        <strain evidence="1 2">D13</strain>
    </source>
</reference>
<evidence type="ECO:0000313" key="1">
    <source>
        <dbReference type="EMBL" id="AVP99563.1"/>
    </source>
</evidence>
<reference evidence="1 2" key="1">
    <citation type="submission" date="2018-03" db="EMBL/GenBank/DDBJ databases">
        <title>Ahniella affigens gen. nov., sp. nov., a gammaproteobacterium isolated from sandy soil near a stream.</title>
        <authorList>
            <person name="Ko Y."/>
            <person name="Kim J.-H."/>
        </authorList>
    </citation>
    <scope>NUCLEOTIDE SEQUENCE [LARGE SCALE GENOMIC DNA]</scope>
    <source>
        <strain evidence="1 2">D13</strain>
    </source>
</reference>
<dbReference type="KEGG" id="xba:C7S18_21360"/>
<keyword evidence="2" id="KW-1185">Reference proteome</keyword>
<sequence length="324" mass="35992">MTAETRLFAISDGRAGNARQAEALAAAIGGEVTVFRTEPNRPWRWFAPRLIPGYRRMMTRAFGAVLAGPPPDFLVGCGRQAAFWLRALKRHWPNTFAVQILDPRVAWGEFDLIVCPEHDELAGPNVLVTLGALHDLTAERLQQARRRFSDLDRRPRPITSLLIGGPSPMLPLNAESVRHLLSRIEHLPGQHQGSLLVTTSRRTPKAVSEQIAAHCAAMPGTQFWSPDHPGDNPYVGFLACADRIVVTPDSVNMLSEAVAVGVPVYTLCEQEPTGKFAHFHAALRERGLLHPLGTLGWPRPPLRETENIAEAVRLRWQAHRENER</sequence>
<gene>
    <name evidence="1" type="ORF">C7S18_21360</name>
</gene>
<protein>
    <submittedName>
        <fullName evidence="1">Nucleoside-diphosphate sugar epimerase</fullName>
    </submittedName>
</protein>
<dbReference type="SUPFAM" id="SSF53756">
    <property type="entry name" value="UDP-Glycosyltransferase/glycogen phosphorylase"/>
    <property type="match status" value="1"/>
</dbReference>
<evidence type="ECO:0000313" key="2">
    <source>
        <dbReference type="Proteomes" id="UP000241074"/>
    </source>
</evidence>
<name>A0A2P1PXI3_9GAMM</name>